<dbReference type="CDD" id="cd16922">
    <property type="entry name" value="HATPase_EvgS-ArcB-TorS-like"/>
    <property type="match status" value="1"/>
</dbReference>
<evidence type="ECO:0000256" key="11">
    <source>
        <dbReference type="SAM" id="Coils"/>
    </source>
</evidence>
<dbReference type="InterPro" id="IPR036890">
    <property type="entry name" value="HATPase_C_sf"/>
</dbReference>
<evidence type="ECO:0000256" key="12">
    <source>
        <dbReference type="SAM" id="Phobius"/>
    </source>
</evidence>
<dbReference type="SMART" id="SM01079">
    <property type="entry name" value="CHASE"/>
    <property type="match status" value="1"/>
</dbReference>
<evidence type="ECO:0000313" key="16">
    <source>
        <dbReference type="EMBL" id="UZE95276.1"/>
    </source>
</evidence>
<dbReference type="InterPro" id="IPR005467">
    <property type="entry name" value="His_kinase_dom"/>
</dbReference>
<comment type="subcellular location">
    <subcellularLocation>
        <location evidence="2">Cell membrane</location>
        <topology evidence="2">Multi-pass membrane protein</topology>
    </subcellularLocation>
</comment>
<dbReference type="Proteomes" id="UP001163739">
    <property type="component" value="Chromosome"/>
</dbReference>
<dbReference type="SUPFAM" id="SSF52172">
    <property type="entry name" value="CheY-like"/>
    <property type="match status" value="1"/>
</dbReference>
<evidence type="ECO:0000256" key="4">
    <source>
        <dbReference type="ARBA" id="ARBA00022475"/>
    </source>
</evidence>
<evidence type="ECO:0000259" key="14">
    <source>
        <dbReference type="PROSITE" id="PS50110"/>
    </source>
</evidence>
<evidence type="ECO:0000256" key="5">
    <source>
        <dbReference type="ARBA" id="ARBA00022553"/>
    </source>
</evidence>
<dbReference type="EC" id="2.7.13.3" evidence="3"/>
<gene>
    <name evidence="16" type="ORF">NKI27_14560</name>
</gene>
<proteinExistence type="predicted"/>
<dbReference type="Pfam" id="PF05231">
    <property type="entry name" value="MASE1"/>
    <property type="match status" value="1"/>
</dbReference>
<feature type="domain" description="CHASE" evidence="15">
    <location>
        <begin position="253"/>
        <end position="475"/>
    </location>
</feature>
<dbReference type="InterPro" id="IPR004358">
    <property type="entry name" value="Sig_transdc_His_kin-like_C"/>
</dbReference>
<accession>A0ABY6MZK1</accession>
<keyword evidence="7 12" id="KW-1133">Transmembrane helix</keyword>
<dbReference type="InterPro" id="IPR006189">
    <property type="entry name" value="CHASE_dom"/>
</dbReference>
<evidence type="ECO:0000256" key="9">
    <source>
        <dbReference type="ARBA" id="ARBA00023136"/>
    </source>
</evidence>
<dbReference type="Pfam" id="PF00512">
    <property type="entry name" value="HisKA"/>
    <property type="match status" value="1"/>
</dbReference>
<feature type="coiled-coil region" evidence="11">
    <location>
        <begin position="516"/>
        <end position="550"/>
    </location>
</feature>
<dbReference type="PANTHER" id="PTHR45339:SF1">
    <property type="entry name" value="HYBRID SIGNAL TRANSDUCTION HISTIDINE KINASE J"/>
    <property type="match status" value="1"/>
</dbReference>
<dbReference type="InterPro" id="IPR042240">
    <property type="entry name" value="CHASE_sf"/>
</dbReference>
<name>A0ABY6MZK1_9ALTE</name>
<protein>
    <recommendedName>
        <fullName evidence="3">histidine kinase</fullName>
        <ecNumber evidence="3">2.7.13.3</ecNumber>
    </recommendedName>
</protein>
<dbReference type="SMART" id="SM00387">
    <property type="entry name" value="HATPase_c"/>
    <property type="match status" value="1"/>
</dbReference>
<dbReference type="RefSeq" id="WP_265046766.1">
    <property type="nucleotide sequence ID" value="NZ_CP100390.1"/>
</dbReference>
<dbReference type="SMART" id="SM00448">
    <property type="entry name" value="REC"/>
    <property type="match status" value="1"/>
</dbReference>
<organism evidence="16 17">
    <name type="scientific">Alkalimarinus alittae</name>
    <dbReference type="NCBI Taxonomy" id="2961619"/>
    <lineage>
        <taxon>Bacteria</taxon>
        <taxon>Pseudomonadati</taxon>
        <taxon>Pseudomonadota</taxon>
        <taxon>Gammaproteobacteria</taxon>
        <taxon>Alteromonadales</taxon>
        <taxon>Alteromonadaceae</taxon>
        <taxon>Alkalimarinus</taxon>
    </lineage>
</organism>
<dbReference type="Gene3D" id="3.30.565.10">
    <property type="entry name" value="Histidine kinase-like ATPase, C-terminal domain"/>
    <property type="match status" value="1"/>
</dbReference>
<sequence>MNIILRTTLIALAYFIAGQAGSFFSIPPGFASSIWPAAGIGLATALIYGPTPAMAGVFIGSFSVSCVNFLEINNTFLAHDLIIPSVIASGSAIQALTGYLLIKKVIPSPIRFIAQKEILNFLLIAGPMACLVSATIAVTGLFLVGAVPISNLTFTWFTWWTGDTIGVLFFTPLIIIALSSKKVINHSRRLQVILPSIILFFTVSWFFAGSREHQLEIQNRELLETATGFSELIEKQTIVVKNKLLALTAIYRGSEFIDRQGFSTFANILLKDDESIQALEWVPIVSHEERKTYEYLAQSEGFSRFEFKEVSDNNELISANKRAYYLPIYYLEPFPKNEAALGFDLGSNPERRHVLEQARDSGNQTASPPLELIQGGKAQPGFFIVSPLYEHSGFGVPDNISDRRGRISGYVLGVFNTEQVMMSALKFAKSKQIELAVRDVTDVENPIVIISMDTSNLKPSHSFQLNIANRVWQFSIYPNESYYVLGRDWNSWIVLTGGVILAILLQAFILLVTGFNEAKQEEIEQKTNALRKASKEADNANQAKSNFIANMSHEFRTPLNAIIGLTDLTLKTELSPKQLDYLVKVKSASRTLLSLINDTLDFSKIEAGKMELENITFDLNELLSKIDTLFQYAANEKNIQFQMQKNINISSCITGDPLRIEQVLINLCSNAIKFTEQGSVKVTVSETPVDNESVSLLFSVSDTGIGISPAQQQQLFTSFKQADASTTRKYGGTGLGLTICKRLVELMGGTITLKSKEDQGSTFSFTVICEQSAAPTVETKPDSHQKPPSSTHLLSGLNILVAEDNLVNQLIAEEVLTGFGASVVLADNGKLALDKLNTDGPFSAILMDIQMPEMDGYEATKHIRANPSFKDIPIIAMTANALSSDREECLKAGMNDHIPKPFEPEDVANAILNWTKNRHATSS</sequence>
<dbReference type="PANTHER" id="PTHR45339">
    <property type="entry name" value="HYBRID SIGNAL TRANSDUCTION HISTIDINE KINASE J"/>
    <property type="match status" value="1"/>
</dbReference>
<dbReference type="InterPro" id="IPR007895">
    <property type="entry name" value="MASE1"/>
</dbReference>
<dbReference type="Gene3D" id="1.10.287.130">
    <property type="match status" value="1"/>
</dbReference>
<evidence type="ECO:0000259" key="15">
    <source>
        <dbReference type="PROSITE" id="PS50839"/>
    </source>
</evidence>
<evidence type="ECO:0000256" key="3">
    <source>
        <dbReference type="ARBA" id="ARBA00012438"/>
    </source>
</evidence>
<feature type="transmembrane region" description="Helical" evidence="12">
    <location>
        <begin position="82"/>
        <end position="102"/>
    </location>
</feature>
<feature type="domain" description="Histidine kinase" evidence="13">
    <location>
        <begin position="550"/>
        <end position="771"/>
    </location>
</feature>
<dbReference type="InterPro" id="IPR003594">
    <property type="entry name" value="HATPase_dom"/>
</dbReference>
<evidence type="ECO:0000256" key="10">
    <source>
        <dbReference type="PROSITE-ProRule" id="PRU00169"/>
    </source>
</evidence>
<evidence type="ECO:0000256" key="8">
    <source>
        <dbReference type="ARBA" id="ARBA00023012"/>
    </source>
</evidence>
<evidence type="ECO:0000256" key="6">
    <source>
        <dbReference type="ARBA" id="ARBA00022692"/>
    </source>
</evidence>
<dbReference type="PROSITE" id="PS50839">
    <property type="entry name" value="CHASE"/>
    <property type="match status" value="1"/>
</dbReference>
<keyword evidence="17" id="KW-1185">Reference proteome</keyword>
<keyword evidence="8" id="KW-0902">Two-component regulatory system</keyword>
<keyword evidence="11" id="KW-0175">Coiled coil</keyword>
<keyword evidence="4" id="KW-1003">Cell membrane</keyword>
<dbReference type="Pfam" id="PF02518">
    <property type="entry name" value="HATPase_c"/>
    <property type="match status" value="1"/>
</dbReference>
<feature type="domain" description="Response regulatory" evidence="14">
    <location>
        <begin position="798"/>
        <end position="915"/>
    </location>
</feature>
<keyword evidence="5 10" id="KW-0597">Phosphoprotein</keyword>
<dbReference type="CDD" id="cd17546">
    <property type="entry name" value="REC_hyHK_CKI1_RcsC-like"/>
    <property type="match status" value="1"/>
</dbReference>
<dbReference type="SMART" id="SM00388">
    <property type="entry name" value="HisKA"/>
    <property type="match status" value="1"/>
</dbReference>
<dbReference type="InterPro" id="IPR036097">
    <property type="entry name" value="HisK_dim/P_sf"/>
</dbReference>
<dbReference type="InterPro" id="IPR001789">
    <property type="entry name" value="Sig_transdc_resp-reg_receiver"/>
</dbReference>
<dbReference type="SUPFAM" id="SSF55874">
    <property type="entry name" value="ATPase domain of HSP90 chaperone/DNA topoisomerase II/histidine kinase"/>
    <property type="match status" value="1"/>
</dbReference>
<dbReference type="Pfam" id="PF03924">
    <property type="entry name" value="CHASE"/>
    <property type="match status" value="1"/>
</dbReference>
<keyword evidence="6 12" id="KW-0812">Transmembrane</keyword>
<dbReference type="Gene3D" id="3.30.450.350">
    <property type="entry name" value="CHASE domain"/>
    <property type="match status" value="1"/>
</dbReference>
<dbReference type="PROSITE" id="PS50110">
    <property type="entry name" value="RESPONSE_REGULATORY"/>
    <property type="match status" value="1"/>
</dbReference>
<evidence type="ECO:0000259" key="13">
    <source>
        <dbReference type="PROSITE" id="PS50109"/>
    </source>
</evidence>
<reference evidence="16" key="1">
    <citation type="submission" date="2022-06" db="EMBL/GenBank/DDBJ databases">
        <title>Alkalimarinus sp. nov., isolated from gut of a Alitta virens.</title>
        <authorList>
            <person name="Yang A.I."/>
            <person name="Shin N.-R."/>
        </authorList>
    </citation>
    <scope>NUCLEOTIDE SEQUENCE</scope>
    <source>
        <strain evidence="16">A2M4</strain>
    </source>
</reference>
<evidence type="ECO:0000256" key="2">
    <source>
        <dbReference type="ARBA" id="ARBA00004651"/>
    </source>
</evidence>
<feature type="transmembrane region" description="Helical" evidence="12">
    <location>
        <begin position="156"/>
        <end position="178"/>
    </location>
</feature>
<dbReference type="EMBL" id="CP100390">
    <property type="protein sequence ID" value="UZE95276.1"/>
    <property type="molecule type" value="Genomic_DNA"/>
</dbReference>
<dbReference type="InterPro" id="IPR003661">
    <property type="entry name" value="HisK_dim/P_dom"/>
</dbReference>
<dbReference type="Pfam" id="PF00072">
    <property type="entry name" value="Response_reg"/>
    <property type="match status" value="1"/>
</dbReference>
<evidence type="ECO:0000313" key="17">
    <source>
        <dbReference type="Proteomes" id="UP001163739"/>
    </source>
</evidence>
<dbReference type="InterPro" id="IPR011006">
    <property type="entry name" value="CheY-like_superfamily"/>
</dbReference>
<feature type="transmembrane region" description="Helical" evidence="12">
    <location>
        <begin position="122"/>
        <end position="144"/>
    </location>
</feature>
<evidence type="ECO:0000256" key="7">
    <source>
        <dbReference type="ARBA" id="ARBA00022989"/>
    </source>
</evidence>
<comment type="catalytic activity">
    <reaction evidence="1">
        <text>ATP + protein L-histidine = ADP + protein N-phospho-L-histidine.</text>
        <dbReference type="EC" id="2.7.13.3"/>
    </reaction>
</comment>
<dbReference type="PRINTS" id="PR00344">
    <property type="entry name" value="BCTRLSENSOR"/>
</dbReference>
<feature type="transmembrane region" description="Helical" evidence="12">
    <location>
        <begin position="190"/>
        <end position="208"/>
    </location>
</feature>
<evidence type="ECO:0000256" key="1">
    <source>
        <dbReference type="ARBA" id="ARBA00000085"/>
    </source>
</evidence>
<feature type="modified residue" description="4-aspartylphosphate" evidence="10">
    <location>
        <position position="848"/>
    </location>
</feature>
<dbReference type="CDD" id="cd00082">
    <property type="entry name" value="HisKA"/>
    <property type="match status" value="1"/>
</dbReference>
<dbReference type="SUPFAM" id="SSF47384">
    <property type="entry name" value="Homodimeric domain of signal transducing histidine kinase"/>
    <property type="match status" value="1"/>
</dbReference>
<dbReference type="PROSITE" id="PS50109">
    <property type="entry name" value="HIS_KIN"/>
    <property type="match status" value="1"/>
</dbReference>
<keyword evidence="9 12" id="KW-0472">Membrane</keyword>
<dbReference type="Gene3D" id="3.40.50.2300">
    <property type="match status" value="1"/>
</dbReference>